<organism evidence="1 2">
    <name type="scientific">Caerostris extrusa</name>
    <name type="common">Bark spider</name>
    <name type="synonym">Caerostris bankana</name>
    <dbReference type="NCBI Taxonomy" id="172846"/>
    <lineage>
        <taxon>Eukaryota</taxon>
        <taxon>Metazoa</taxon>
        <taxon>Ecdysozoa</taxon>
        <taxon>Arthropoda</taxon>
        <taxon>Chelicerata</taxon>
        <taxon>Arachnida</taxon>
        <taxon>Araneae</taxon>
        <taxon>Araneomorphae</taxon>
        <taxon>Entelegynae</taxon>
        <taxon>Araneoidea</taxon>
        <taxon>Araneidae</taxon>
        <taxon>Caerostris</taxon>
    </lineage>
</organism>
<evidence type="ECO:0000313" key="2">
    <source>
        <dbReference type="Proteomes" id="UP001054945"/>
    </source>
</evidence>
<protein>
    <submittedName>
        <fullName evidence="1">Uncharacterized protein</fullName>
    </submittedName>
</protein>
<sequence>MTQFCFDNLGIVKEAQKVKKCTINKLVNPGLLSCHLAYFPRQARLRTKNIRRKSRQTGFRVLSLPVGKWKDFQTDAEQRKVIPRSF</sequence>
<comment type="caution">
    <text evidence="1">The sequence shown here is derived from an EMBL/GenBank/DDBJ whole genome shotgun (WGS) entry which is preliminary data.</text>
</comment>
<name>A0AAV4XVU4_CAEEX</name>
<dbReference type="EMBL" id="BPLR01018352">
    <property type="protein sequence ID" value="GIY98874.1"/>
    <property type="molecule type" value="Genomic_DNA"/>
</dbReference>
<dbReference type="AlphaFoldDB" id="A0AAV4XVU4"/>
<dbReference type="Proteomes" id="UP001054945">
    <property type="component" value="Unassembled WGS sequence"/>
</dbReference>
<reference evidence="1 2" key="1">
    <citation type="submission" date="2021-06" db="EMBL/GenBank/DDBJ databases">
        <title>Caerostris extrusa draft genome.</title>
        <authorList>
            <person name="Kono N."/>
            <person name="Arakawa K."/>
        </authorList>
    </citation>
    <scope>NUCLEOTIDE SEQUENCE [LARGE SCALE GENOMIC DNA]</scope>
</reference>
<proteinExistence type="predicted"/>
<accession>A0AAV4XVU4</accession>
<keyword evidence="2" id="KW-1185">Reference proteome</keyword>
<evidence type="ECO:0000313" key="1">
    <source>
        <dbReference type="EMBL" id="GIY98874.1"/>
    </source>
</evidence>
<gene>
    <name evidence="1" type="ORF">CEXT_129171</name>
</gene>